<dbReference type="InterPro" id="IPR012318">
    <property type="entry name" value="HTH_CRP"/>
</dbReference>
<reference evidence="7 9" key="1">
    <citation type="submission" date="2016-10" db="EMBL/GenBank/DDBJ databases">
        <authorList>
            <person name="Cai Z."/>
        </authorList>
    </citation>
    <scope>NUCLEOTIDE SEQUENCE [LARGE SCALE GENOMIC DNA]</scope>
    <source>
        <strain evidence="7 9">DSM 25227</strain>
    </source>
</reference>
<evidence type="ECO:0000259" key="5">
    <source>
        <dbReference type="PROSITE" id="PS51063"/>
    </source>
</evidence>
<dbReference type="InterPro" id="IPR000595">
    <property type="entry name" value="cNMP-bd_dom"/>
</dbReference>
<dbReference type="EMBL" id="QGDJ01000001">
    <property type="protein sequence ID" value="PWJ22464.1"/>
    <property type="molecule type" value="Genomic_DNA"/>
</dbReference>
<gene>
    <name evidence="6" type="ORF">BCF38_101878</name>
    <name evidence="7" type="ORF">SAMN05421539_101878</name>
</gene>
<keyword evidence="3" id="KW-0804">Transcription</keyword>
<reference evidence="6 8" key="2">
    <citation type="submission" date="2018-03" db="EMBL/GenBank/DDBJ databases">
        <title>Genomic Encyclopedia of Archaeal and Bacterial Type Strains, Phase II (KMG-II): from individual species to whole genera.</title>
        <authorList>
            <person name="Goeker M."/>
        </authorList>
    </citation>
    <scope>NUCLEOTIDE SEQUENCE [LARGE SCALE GENOMIC DNA]</scope>
    <source>
        <strain evidence="6 8">DSM 25227</strain>
    </source>
</reference>
<evidence type="ECO:0000259" key="4">
    <source>
        <dbReference type="PROSITE" id="PS50042"/>
    </source>
</evidence>
<evidence type="ECO:0000313" key="7">
    <source>
        <dbReference type="EMBL" id="SSA38742.1"/>
    </source>
</evidence>
<dbReference type="PANTHER" id="PTHR24567:SF75">
    <property type="entry name" value="FUMARATE AND NITRATE REDUCTION REGULATORY PROTEIN"/>
    <property type="match status" value="1"/>
</dbReference>
<dbReference type="RefSeq" id="WP_109563014.1">
    <property type="nucleotide sequence ID" value="NZ_QGDJ01000001.1"/>
</dbReference>
<dbReference type="SMART" id="SM00419">
    <property type="entry name" value="HTH_CRP"/>
    <property type="match status" value="1"/>
</dbReference>
<evidence type="ECO:0000256" key="3">
    <source>
        <dbReference type="ARBA" id="ARBA00023163"/>
    </source>
</evidence>
<dbReference type="PROSITE" id="PS00042">
    <property type="entry name" value="HTH_CRP_1"/>
    <property type="match status" value="1"/>
</dbReference>
<evidence type="ECO:0000256" key="2">
    <source>
        <dbReference type="ARBA" id="ARBA00023125"/>
    </source>
</evidence>
<evidence type="ECO:0000313" key="6">
    <source>
        <dbReference type="EMBL" id="PWJ22464.1"/>
    </source>
</evidence>
<dbReference type="SMART" id="SM00100">
    <property type="entry name" value="cNMP"/>
    <property type="match status" value="1"/>
</dbReference>
<dbReference type="Pfam" id="PF00027">
    <property type="entry name" value="cNMP_binding"/>
    <property type="match status" value="1"/>
</dbReference>
<dbReference type="CDD" id="cd00038">
    <property type="entry name" value="CAP_ED"/>
    <property type="match status" value="1"/>
</dbReference>
<sequence>MKLQSIRPSTTVNGCTDCPIRPRAVCAHCNDAELVALDRIKHYKTWKAGETIVHEGAPLDFAASVVTGCATLSRSLEDGRRQIVGLLLPSDFIGRPGRARSEHAIEAASDVTLCTFRRAPFEALLQESPRIASRLLAMSLDELDATREWMLLLGRKTAREKVATFLLALLRRTATGPGPYRTDLPLSREEIATFLGLTIETVSRQLTSLRKDGVIGLDGLRTVTCADLQRLGAESGAEVAEALLP</sequence>
<protein>
    <submittedName>
        <fullName evidence="6 7">CRP/FNR family transcriptional regulator</fullName>
    </submittedName>
</protein>
<proteinExistence type="predicted"/>
<dbReference type="Gene3D" id="2.60.120.10">
    <property type="entry name" value="Jelly Rolls"/>
    <property type="match status" value="1"/>
</dbReference>
<dbReference type="InterPro" id="IPR036388">
    <property type="entry name" value="WH-like_DNA-bd_sf"/>
</dbReference>
<keyword evidence="1" id="KW-0805">Transcription regulation</keyword>
<dbReference type="InterPro" id="IPR018335">
    <property type="entry name" value="Tscrpt_reg_HTH_Crp-type_CS"/>
</dbReference>
<dbReference type="InterPro" id="IPR018490">
    <property type="entry name" value="cNMP-bd_dom_sf"/>
</dbReference>
<evidence type="ECO:0000313" key="9">
    <source>
        <dbReference type="Proteomes" id="UP000251571"/>
    </source>
</evidence>
<keyword evidence="2" id="KW-0238">DNA-binding</keyword>
<dbReference type="PROSITE" id="PS50042">
    <property type="entry name" value="CNMP_BINDING_3"/>
    <property type="match status" value="1"/>
</dbReference>
<dbReference type="Gene3D" id="1.10.10.10">
    <property type="entry name" value="Winged helix-like DNA-binding domain superfamily/Winged helix DNA-binding domain"/>
    <property type="match status" value="1"/>
</dbReference>
<dbReference type="PRINTS" id="PR00034">
    <property type="entry name" value="HTHCRP"/>
</dbReference>
<keyword evidence="8" id="KW-1185">Reference proteome</keyword>
<dbReference type="SUPFAM" id="SSF46785">
    <property type="entry name" value="Winged helix' DNA-binding domain"/>
    <property type="match status" value="1"/>
</dbReference>
<dbReference type="PANTHER" id="PTHR24567">
    <property type="entry name" value="CRP FAMILY TRANSCRIPTIONAL REGULATORY PROTEIN"/>
    <property type="match status" value="1"/>
</dbReference>
<dbReference type="OrthoDB" id="667966at2"/>
<dbReference type="Proteomes" id="UP000251571">
    <property type="component" value="Unassembled WGS sequence"/>
</dbReference>
<dbReference type="PROSITE" id="PS51063">
    <property type="entry name" value="HTH_CRP_2"/>
    <property type="match status" value="1"/>
</dbReference>
<feature type="domain" description="Cyclic nucleotide-binding" evidence="4">
    <location>
        <begin position="41"/>
        <end position="94"/>
    </location>
</feature>
<dbReference type="SUPFAM" id="SSF51206">
    <property type="entry name" value="cAMP-binding domain-like"/>
    <property type="match status" value="1"/>
</dbReference>
<dbReference type="AlphaFoldDB" id="A0A2Y9BWA6"/>
<dbReference type="InterPro" id="IPR036390">
    <property type="entry name" value="WH_DNA-bd_sf"/>
</dbReference>
<dbReference type="InterPro" id="IPR014710">
    <property type="entry name" value="RmlC-like_jellyroll"/>
</dbReference>
<organism evidence="7 9">
    <name type="scientific">Jannaschia seohaensis</name>
    <dbReference type="NCBI Taxonomy" id="475081"/>
    <lineage>
        <taxon>Bacteria</taxon>
        <taxon>Pseudomonadati</taxon>
        <taxon>Pseudomonadota</taxon>
        <taxon>Alphaproteobacteria</taxon>
        <taxon>Rhodobacterales</taxon>
        <taxon>Roseobacteraceae</taxon>
        <taxon>Jannaschia</taxon>
    </lineage>
</organism>
<dbReference type="Pfam" id="PF13545">
    <property type="entry name" value="HTH_Crp_2"/>
    <property type="match status" value="1"/>
</dbReference>
<evidence type="ECO:0000256" key="1">
    <source>
        <dbReference type="ARBA" id="ARBA00023015"/>
    </source>
</evidence>
<dbReference type="GO" id="GO:0003677">
    <property type="term" value="F:DNA binding"/>
    <property type="evidence" value="ECO:0007669"/>
    <property type="project" value="UniProtKB-KW"/>
</dbReference>
<dbReference type="NCBIfam" id="NF045989">
    <property type="entry name" value="TransRegFnrLRhodb"/>
    <property type="match status" value="1"/>
</dbReference>
<feature type="domain" description="HTH crp-type" evidence="5">
    <location>
        <begin position="156"/>
        <end position="229"/>
    </location>
</feature>
<name>A0A2Y9BWA6_9RHOB</name>
<evidence type="ECO:0000313" key="8">
    <source>
        <dbReference type="Proteomes" id="UP000245839"/>
    </source>
</evidence>
<dbReference type="InterPro" id="IPR050397">
    <property type="entry name" value="Env_Response_Regulators"/>
</dbReference>
<accession>A0A2Y9BWA6</accession>
<dbReference type="GO" id="GO:0005829">
    <property type="term" value="C:cytosol"/>
    <property type="evidence" value="ECO:0007669"/>
    <property type="project" value="TreeGrafter"/>
</dbReference>
<dbReference type="CDD" id="cd00092">
    <property type="entry name" value="HTH_CRP"/>
    <property type="match status" value="1"/>
</dbReference>
<dbReference type="Proteomes" id="UP000245839">
    <property type="component" value="Unassembled WGS sequence"/>
</dbReference>
<dbReference type="EMBL" id="UETC01000001">
    <property type="protein sequence ID" value="SSA38742.1"/>
    <property type="molecule type" value="Genomic_DNA"/>
</dbReference>
<dbReference type="GO" id="GO:0003700">
    <property type="term" value="F:DNA-binding transcription factor activity"/>
    <property type="evidence" value="ECO:0007669"/>
    <property type="project" value="InterPro"/>
</dbReference>